<dbReference type="EMBL" id="JAGTJS010000003">
    <property type="protein sequence ID" value="KAH7272647.1"/>
    <property type="molecule type" value="Genomic_DNA"/>
</dbReference>
<sequence>MTYVLFRGGGGLSCRIYSARRALFASAPFLPLSRRFPGFSSPSSLKVWRHATVRLVMANSPGSPRLHTYAPWLGLTLTWRWHGPLAAEGLQHSRVAPRPSLVDSCKLTRGSSRWRPASARFAVEANHGPKTYSIGLALEPARPQEALFVLFAPANSQLPLLFAVVQDTISFSVHMGSLASKSRQHQVREATSEWSTLWLSTELNCPIVFCYRCFLSDLRFRCR</sequence>
<comment type="caution">
    <text evidence="1">The sequence shown here is derived from an EMBL/GenBank/DDBJ whole genome shotgun (WGS) entry which is preliminary data.</text>
</comment>
<protein>
    <submittedName>
        <fullName evidence="1">Uncharacterized protein</fullName>
    </submittedName>
</protein>
<gene>
    <name evidence="1" type="ORF">B0J15DRAFT_183640</name>
</gene>
<evidence type="ECO:0000313" key="1">
    <source>
        <dbReference type="EMBL" id="KAH7272647.1"/>
    </source>
</evidence>
<accession>A0A9P9RB97</accession>
<organism evidence="1 2">
    <name type="scientific">Fusarium solani</name>
    <name type="common">Filamentous fungus</name>
    <dbReference type="NCBI Taxonomy" id="169388"/>
    <lineage>
        <taxon>Eukaryota</taxon>
        <taxon>Fungi</taxon>
        <taxon>Dikarya</taxon>
        <taxon>Ascomycota</taxon>
        <taxon>Pezizomycotina</taxon>
        <taxon>Sordariomycetes</taxon>
        <taxon>Hypocreomycetidae</taxon>
        <taxon>Hypocreales</taxon>
        <taxon>Nectriaceae</taxon>
        <taxon>Fusarium</taxon>
        <taxon>Fusarium solani species complex</taxon>
    </lineage>
</organism>
<dbReference type="AlphaFoldDB" id="A0A9P9RB97"/>
<evidence type="ECO:0000313" key="2">
    <source>
        <dbReference type="Proteomes" id="UP000736672"/>
    </source>
</evidence>
<name>A0A9P9RB97_FUSSL</name>
<dbReference type="Proteomes" id="UP000736672">
    <property type="component" value="Unassembled WGS sequence"/>
</dbReference>
<proteinExistence type="predicted"/>
<keyword evidence="2" id="KW-1185">Reference proteome</keyword>
<reference evidence="1" key="1">
    <citation type="journal article" date="2021" name="Nat. Commun.">
        <title>Genetic determinants of endophytism in the Arabidopsis root mycobiome.</title>
        <authorList>
            <person name="Mesny F."/>
            <person name="Miyauchi S."/>
            <person name="Thiergart T."/>
            <person name="Pickel B."/>
            <person name="Atanasova L."/>
            <person name="Karlsson M."/>
            <person name="Huettel B."/>
            <person name="Barry K.W."/>
            <person name="Haridas S."/>
            <person name="Chen C."/>
            <person name="Bauer D."/>
            <person name="Andreopoulos W."/>
            <person name="Pangilinan J."/>
            <person name="LaButti K."/>
            <person name="Riley R."/>
            <person name="Lipzen A."/>
            <person name="Clum A."/>
            <person name="Drula E."/>
            <person name="Henrissat B."/>
            <person name="Kohler A."/>
            <person name="Grigoriev I.V."/>
            <person name="Martin F.M."/>
            <person name="Hacquard S."/>
        </authorList>
    </citation>
    <scope>NUCLEOTIDE SEQUENCE</scope>
    <source>
        <strain evidence="1">FSSC 5 MPI-SDFR-AT-0091</strain>
    </source>
</reference>